<dbReference type="Proteomes" id="UP000324632">
    <property type="component" value="Chromosome 8"/>
</dbReference>
<organism evidence="15 16">
    <name type="scientific">Triplophysa tibetana</name>
    <dbReference type="NCBI Taxonomy" id="1572043"/>
    <lineage>
        <taxon>Eukaryota</taxon>
        <taxon>Metazoa</taxon>
        <taxon>Chordata</taxon>
        <taxon>Craniata</taxon>
        <taxon>Vertebrata</taxon>
        <taxon>Euteleostomi</taxon>
        <taxon>Actinopterygii</taxon>
        <taxon>Neopterygii</taxon>
        <taxon>Teleostei</taxon>
        <taxon>Ostariophysi</taxon>
        <taxon>Cypriniformes</taxon>
        <taxon>Nemacheilidae</taxon>
        <taxon>Triplophysa</taxon>
    </lineage>
</organism>
<dbReference type="InterPro" id="IPR029028">
    <property type="entry name" value="Alpha/beta_knot_MTases"/>
</dbReference>
<reference evidence="15 16" key="1">
    <citation type="journal article" date="2019" name="Mol. Ecol. Resour.">
        <title>Chromosome-level genome assembly of Triplophysa tibetana, a fish adapted to the harsh high-altitude environment of the Tibetan Plateau.</title>
        <authorList>
            <person name="Yang X."/>
            <person name="Liu H."/>
            <person name="Ma Z."/>
            <person name="Zou Y."/>
            <person name="Zou M."/>
            <person name="Mao Y."/>
            <person name="Li X."/>
            <person name="Wang H."/>
            <person name="Chen T."/>
            <person name="Wang W."/>
            <person name="Yang R."/>
        </authorList>
    </citation>
    <scope>NUCLEOTIDE SEQUENCE [LARGE SCALE GENOMIC DNA]</scope>
    <source>
        <strain evidence="15">TTIB1903HZAU</strain>
        <tissue evidence="15">Muscle</tissue>
    </source>
</reference>
<comment type="catalytic activity">
    <reaction evidence="8">
        <text>guanosine(18) in tRNA + S-adenosyl-L-methionine = 2'-O-methylguanosine(18) in tRNA + S-adenosyl-L-homocysteine + H(+)</text>
        <dbReference type="Rhea" id="RHEA:20077"/>
        <dbReference type="Rhea" id="RHEA-COMP:10190"/>
        <dbReference type="Rhea" id="RHEA-COMP:10192"/>
        <dbReference type="ChEBI" id="CHEBI:15378"/>
        <dbReference type="ChEBI" id="CHEBI:57856"/>
        <dbReference type="ChEBI" id="CHEBI:59789"/>
        <dbReference type="ChEBI" id="CHEBI:74269"/>
        <dbReference type="ChEBI" id="CHEBI:74445"/>
        <dbReference type="EC" id="2.1.1.34"/>
    </reaction>
    <physiologicalReaction direction="left-to-right" evidence="8">
        <dbReference type="Rhea" id="RHEA:20078"/>
    </physiologicalReaction>
</comment>
<gene>
    <name evidence="15" type="ORF">E1301_Tti001178</name>
</gene>
<dbReference type="PROSITE" id="PS51624">
    <property type="entry name" value="SAM_MT_TRMH_2"/>
    <property type="match status" value="1"/>
</dbReference>
<keyword evidence="7" id="KW-0007">Acetylation</keyword>
<sequence>MPLLKMISSQDDGSKDLLGAVCGLFAACVRVCPTDVHEQVCQILLPVLMMRDDGSHETSRIDVDVAIEATAVLLSSISDNRCIISKTLSCTLGCIKDLCDSKVSKMIVRIWFTILKSCSKAEESETLHQIWEDLMAWHQRDRTESVTARVLLCLTALSDHLYSLESDSSCNRPEPTRSQWFFRAIQAGLTHRDSVTRKRALYLLTRCVALADARREDVGTCQTPGTEEILFKWTSEKKLLLREFWEDYALILETLEENQIHVIRPVLNRIDMLVETTSTDVEDGLFSPSWLLCVYQRMFYSENKAVMKEGVNHLLELKALHHPGFALAFSQFIVGPLMDVLAESSLYHRSAQQNIRDCPELGKKLQTFMVKFFNSLPEENKGSVLLKFIQRLGSRHWCAVPLLFLSQALSCLSLRPLLNSDGLQAFREVLRCAMITHQVLLRGASQCFLLHAALSLTDVSAVSLNEVLSFLACFRAEESLCRGTTLWMELCDWLRKNENRFRLTDGDSGSSEELHDKTSNGNRISLFSHVRQRLKTFLTVPASSDQTGSLSDPSEAELLARAILLSADLHQSKTEPKEIAGLEELLQPLLDVLHRLCTNVYLLQHKTDKSLQLLLRLLQLRGRAEDPEKEDAVAVALKTAVLLAVESVQDFLLRRLSGELREFCDLERAELYLSVLRELVLTYASVSCYGSNLQQNYIPKLTANCLRILNEPSHQKPFVSGQVQRVVSMTTLALLCDIAGGGVWNSGSEAMRSLHSLTDYFYPSSSSLQHLNQTLPKPTSASDLSVSPKDSPVLKDWGRIVAQFIRDQWMCLSFLQKSLPAGHLKAPEAPEVLRAAVEALALLPGHLVLPVLDYMTTVLPQVARSDESLCVDVICASWKVVQALSTNPHDFWSTLQGFVRLAFNRELLQLTEEPNPQITACVRQIVNELMDLAQIRSGVYNVLIQHCCDMWLPSGAEKGVQTDVVFSSALSHLNILTEACVYGPVFRRDQRLIQEVQSYVEQLGDSCAANTAINSDNRDDQFPRMCVLAFLCRLNPSNQLHQSVMEELVQRLLKKDAEISQSKVRYYSNSIQHRVKNRVWQTLLLLLPKLRAEFVSEFVLSHVCEAGFCSNQASVKYLIEWTLILILHQYPSHIHSLWDCFSLDHEKTKTSICAFLSVLVHLNILLPKLDEKEVHWRRAMEVILQWCFCHNFSVRLYALLALKRVWELKDADVLIEENLGGLSTVVQACLNQAEAMQNTGNALKNWTRIQEHFFFGVFHPIRDYSVETIFETFPRLSELAEDEWLPVWKFECFGNFPSSASLPLKNPVMDLSEHQPGDWIQQDKGEMEQEERWAEVQKKITPWKLSVQEQEPELMAQQRAARLGKLTSALLVVASLIDKPTNLGGLCRTCEIFGAKALVLDSVRHVNDKQFQALSVSSELWLPLLEVKPAELSDFLQLKKREGYWVIGVEQTSNSQNLQDYTFPERSLLLLGNEREGIPANLLQLVDVCVEIPQQGITRSLNVHVSAALLVWEYTRQHLGPSTGP</sequence>
<comment type="caution">
    <text evidence="15">The sequence shown here is derived from an EMBL/GenBank/DDBJ whole genome shotgun (WGS) entry which is preliminary data.</text>
</comment>
<comment type="similarity">
    <text evidence="1">Belongs to the class IV-like SAM-binding methyltransferase superfamily. RNA methyltransferase TrmH family.</text>
</comment>
<keyword evidence="4 15" id="KW-0808">Transferase</keyword>
<feature type="domain" description="TARBP1" evidence="14">
    <location>
        <begin position="184"/>
        <end position="327"/>
    </location>
</feature>
<evidence type="ECO:0000256" key="9">
    <source>
        <dbReference type="ARBA" id="ARBA00093361"/>
    </source>
</evidence>
<proteinExistence type="inferred from homology"/>
<keyword evidence="5" id="KW-0949">S-adenosyl-L-methionine</keyword>
<dbReference type="EMBL" id="SOYY01000008">
    <property type="protein sequence ID" value="KAA0718228.1"/>
    <property type="molecule type" value="Genomic_DNA"/>
</dbReference>
<accession>A0A5A9P8E9</accession>
<dbReference type="InterPro" id="IPR045330">
    <property type="entry name" value="TRM3/TARBP1"/>
</dbReference>
<comment type="subunit">
    <text evidence="2">Monomer and homodimer.</text>
</comment>
<dbReference type="PANTHER" id="PTHR12029">
    <property type="entry name" value="RNA METHYLTRANSFERASE"/>
    <property type="match status" value="1"/>
</dbReference>
<evidence type="ECO:0000313" key="15">
    <source>
        <dbReference type="EMBL" id="KAA0718228.1"/>
    </source>
</evidence>
<evidence type="ECO:0000256" key="5">
    <source>
        <dbReference type="ARBA" id="ARBA00022691"/>
    </source>
</evidence>
<evidence type="ECO:0000256" key="4">
    <source>
        <dbReference type="ARBA" id="ARBA00022679"/>
    </source>
</evidence>
<dbReference type="SUPFAM" id="SSF48371">
    <property type="entry name" value="ARM repeat"/>
    <property type="match status" value="2"/>
</dbReference>
<evidence type="ECO:0000256" key="1">
    <source>
        <dbReference type="ARBA" id="ARBA00007228"/>
    </source>
</evidence>
<dbReference type="CDD" id="cd18091">
    <property type="entry name" value="SpoU-like_TRM3-like"/>
    <property type="match status" value="1"/>
</dbReference>
<evidence type="ECO:0000256" key="6">
    <source>
        <dbReference type="ARBA" id="ARBA00022884"/>
    </source>
</evidence>
<keyword evidence="6" id="KW-0694">RNA-binding</keyword>
<dbReference type="Pfam" id="PF00588">
    <property type="entry name" value="SpoU_methylase"/>
    <property type="match status" value="1"/>
</dbReference>
<dbReference type="Pfam" id="PF25050">
    <property type="entry name" value="TARBP1"/>
    <property type="match status" value="1"/>
</dbReference>
<dbReference type="GO" id="GO:0141100">
    <property type="term" value="F:tRNA (guanine(18)-2'-O)-methyltransferase activity"/>
    <property type="evidence" value="ECO:0007669"/>
    <property type="project" value="UniProtKB-EC"/>
</dbReference>
<evidence type="ECO:0000259" key="14">
    <source>
        <dbReference type="Pfam" id="PF25050"/>
    </source>
</evidence>
<evidence type="ECO:0000256" key="7">
    <source>
        <dbReference type="ARBA" id="ARBA00022990"/>
    </source>
</evidence>
<evidence type="ECO:0000256" key="2">
    <source>
        <dbReference type="ARBA" id="ARBA00011407"/>
    </source>
</evidence>
<dbReference type="PANTHER" id="PTHR12029:SF11">
    <property type="entry name" value="METHYLTRANSFERASE TARBP1-RELATED"/>
    <property type="match status" value="1"/>
</dbReference>
<dbReference type="SUPFAM" id="SSF75217">
    <property type="entry name" value="alpha/beta knot"/>
    <property type="match status" value="1"/>
</dbReference>
<name>A0A5A9P8E9_9TELE</name>
<dbReference type="PROSITE" id="PS51257">
    <property type="entry name" value="PROKAR_LIPOPROTEIN"/>
    <property type="match status" value="1"/>
</dbReference>
<dbReference type="Gene3D" id="3.40.1280.10">
    <property type="match status" value="1"/>
</dbReference>
<dbReference type="InterPro" id="IPR029026">
    <property type="entry name" value="tRNA_m1G_MTases_N"/>
</dbReference>
<comment type="function">
    <text evidence="9">S-adenosyl-L-methionine-dependent 2'-O-ribose methyltransferase that catalyzes the formation of 2'-O-methylguanosine at position 18 (Gm18) in a subset of tRNA. Selectively mediates Gm18 methylation of tRNAGln-TTG/CTG and tRNASer-TGA/GCT. Gm18 modification can enhance the stability of modified tRNAs.</text>
</comment>
<evidence type="ECO:0000259" key="13">
    <source>
        <dbReference type="Pfam" id="PF00588"/>
    </source>
</evidence>
<dbReference type="InterPro" id="IPR001537">
    <property type="entry name" value="SpoU_MeTrfase"/>
</dbReference>
<dbReference type="InterPro" id="IPR056921">
    <property type="entry name" value="TARBP1_dom"/>
</dbReference>
<evidence type="ECO:0000256" key="12">
    <source>
        <dbReference type="ARBA" id="ARBA00093656"/>
    </source>
</evidence>
<evidence type="ECO:0000256" key="8">
    <source>
        <dbReference type="ARBA" id="ARBA00093266"/>
    </source>
</evidence>
<evidence type="ECO:0000256" key="3">
    <source>
        <dbReference type="ARBA" id="ARBA00022603"/>
    </source>
</evidence>
<keyword evidence="3 15" id="KW-0489">Methyltransferase</keyword>
<feature type="domain" description="tRNA/rRNA methyltransferase SpoU type" evidence="13">
    <location>
        <begin position="1370"/>
        <end position="1511"/>
    </location>
</feature>
<protein>
    <recommendedName>
        <fullName evidence="11">tRNA (guanosine(18)-2'-O)-methyltransferase TARBP1</fullName>
        <ecNumber evidence="10">2.1.1.34</ecNumber>
    </recommendedName>
    <alternativeName>
        <fullName evidence="12">TAR RNA-binding protein 1</fullName>
    </alternativeName>
</protein>
<evidence type="ECO:0000313" key="16">
    <source>
        <dbReference type="Proteomes" id="UP000324632"/>
    </source>
</evidence>
<dbReference type="FunFam" id="3.40.1280.10:FF:000010">
    <property type="entry name" value="probable methyltransferase TARBP1"/>
    <property type="match status" value="1"/>
</dbReference>
<evidence type="ECO:0000256" key="10">
    <source>
        <dbReference type="ARBA" id="ARBA00093594"/>
    </source>
</evidence>
<dbReference type="InterPro" id="IPR025806">
    <property type="entry name" value="TARBP1"/>
</dbReference>
<evidence type="ECO:0000256" key="11">
    <source>
        <dbReference type="ARBA" id="ARBA00093636"/>
    </source>
</evidence>
<dbReference type="InterPro" id="IPR016024">
    <property type="entry name" value="ARM-type_fold"/>
</dbReference>
<keyword evidence="16" id="KW-1185">Reference proteome</keyword>
<dbReference type="EC" id="2.1.1.34" evidence="10"/>
<dbReference type="GO" id="GO:0003723">
    <property type="term" value="F:RNA binding"/>
    <property type="evidence" value="ECO:0007669"/>
    <property type="project" value="UniProtKB-KW"/>
</dbReference>
<dbReference type="GO" id="GO:0030488">
    <property type="term" value="P:tRNA methylation"/>
    <property type="evidence" value="ECO:0007669"/>
    <property type="project" value="InterPro"/>
</dbReference>
<dbReference type="InterPro" id="IPR044748">
    <property type="entry name" value="Trm3/TARBP1_C"/>
</dbReference>